<proteinExistence type="predicted"/>
<dbReference type="Proteomes" id="UP000193427">
    <property type="component" value="Chromosome"/>
</dbReference>
<dbReference type="InterPro" id="IPR000387">
    <property type="entry name" value="Tyr_Pase_dom"/>
</dbReference>
<dbReference type="RefSeq" id="WP_085752737.1">
    <property type="nucleotide sequence ID" value="NZ_BSPR01000020.1"/>
</dbReference>
<dbReference type="KEGG" id="rgu:A4W93_22410"/>
<dbReference type="Gene3D" id="3.90.190.10">
    <property type="entry name" value="Protein tyrosine phosphatase superfamily"/>
    <property type="match status" value="1"/>
</dbReference>
<dbReference type="AlphaFoldDB" id="A0A1W6LDY4"/>
<evidence type="ECO:0000313" key="2">
    <source>
        <dbReference type="Proteomes" id="UP000193427"/>
    </source>
</evidence>
<dbReference type="EMBL" id="CP015118">
    <property type="protein sequence ID" value="ARN22437.1"/>
    <property type="molecule type" value="Genomic_DNA"/>
</dbReference>
<reference evidence="1 2" key="1">
    <citation type="submission" date="2016-04" db="EMBL/GenBank/DDBJ databases">
        <title>Complete genome sequence of natural rubber-degrading, novel Gram-negative bacterium, Rhizobacter gummiphilus strain NS21.</title>
        <authorList>
            <person name="Tabata M."/>
            <person name="Kasai D."/>
            <person name="Fukuda M."/>
        </authorList>
    </citation>
    <scope>NUCLEOTIDE SEQUENCE [LARGE SCALE GENOMIC DNA]</scope>
    <source>
        <strain evidence="1 2">NS21</strain>
    </source>
</reference>
<dbReference type="Pfam" id="PF00782">
    <property type="entry name" value="DSPc"/>
    <property type="match status" value="1"/>
</dbReference>
<sequence length="434" mass="49038">MTLPPLWKPGLVWLLVLGPLFFLTYGFANHQAAAHAVVPSIVFDWERHIPLWPWTILPYWSIDFFYGLSLLVCRTRLELNRQGLRLLTAQVICVVCFLLFPLKFSTPRPPVDGWAGQLFDALAGFDLPYNQAPSLHIVLLLILWDFYRQRLHGAWKMVLHVWSALIGISVLTTYQHHFIDIPTGLLAGALCLWLWPLEGERPMWQWGVSAQRRRIAFFYALGAFACVLLAGLGRAWWWFYWPAASLTLVALCYAALGEQGFQKRENGHHSIAARLLFWPYRVAAWLNARAWTIGLPGSNQVGDRDVWLGRLPLPWDGDHRRFGQVVDVTAELGFHHKGARSHGWLDLTDPSPEHLLNAARSVEKASRNGPVLVSCALGFSRSSAVVATWLCVYGHCRTVDEAVALLRQVRPQVVLRPGLLAVISQAVDQGKDVR</sequence>
<dbReference type="CDD" id="cd03386">
    <property type="entry name" value="PAP2_Aur1_like"/>
    <property type="match status" value="1"/>
</dbReference>
<dbReference type="PANTHER" id="PTHR47216:SF4">
    <property type="entry name" value="OS01G0859400 PROTEIN"/>
    <property type="match status" value="1"/>
</dbReference>
<dbReference type="InterPro" id="IPR000340">
    <property type="entry name" value="Dual-sp_phosphatase_cat-dom"/>
</dbReference>
<dbReference type="InterPro" id="IPR029021">
    <property type="entry name" value="Prot-tyrosine_phosphatase-like"/>
</dbReference>
<organism evidence="1 2">
    <name type="scientific">Piscinibacter gummiphilus</name>
    <dbReference type="NCBI Taxonomy" id="946333"/>
    <lineage>
        <taxon>Bacteria</taxon>
        <taxon>Pseudomonadati</taxon>
        <taxon>Pseudomonadota</taxon>
        <taxon>Betaproteobacteria</taxon>
        <taxon>Burkholderiales</taxon>
        <taxon>Sphaerotilaceae</taxon>
        <taxon>Piscinibacter</taxon>
    </lineage>
</organism>
<name>A0A1W6LDY4_9BURK</name>
<gene>
    <name evidence="1" type="ORF">A4W93_22410</name>
</gene>
<evidence type="ECO:0000313" key="1">
    <source>
        <dbReference type="EMBL" id="ARN22437.1"/>
    </source>
</evidence>
<dbReference type="OrthoDB" id="256494at2"/>
<protein>
    <submittedName>
        <fullName evidence="1">Uncharacterized protein</fullName>
    </submittedName>
</protein>
<keyword evidence="2" id="KW-1185">Reference proteome</keyword>
<dbReference type="SUPFAM" id="SSF52799">
    <property type="entry name" value="(Phosphotyrosine protein) phosphatases II"/>
    <property type="match status" value="1"/>
</dbReference>
<accession>A0A1W6LDY4</accession>
<dbReference type="PANTHER" id="PTHR47216">
    <property type="match status" value="1"/>
</dbReference>
<dbReference type="PROSITE" id="PS50056">
    <property type="entry name" value="TYR_PHOSPHATASE_2"/>
    <property type="match status" value="1"/>
</dbReference>
<dbReference type="STRING" id="946333.A4W93_22410"/>